<evidence type="ECO:0000313" key="4">
    <source>
        <dbReference type="Proteomes" id="UP000262939"/>
    </source>
</evidence>
<accession>A0A372LGI0</accession>
<keyword evidence="1" id="KW-0812">Transmembrane</keyword>
<comment type="caution">
    <text evidence="3">The sequence shown here is derived from an EMBL/GenBank/DDBJ whole genome shotgun (WGS) entry which is preliminary data.</text>
</comment>
<proteinExistence type="predicted"/>
<dbReference type="PANTHER" id="PTHR14969:SF13">
    <property type="entry name" value="AT30094P"/>
    <property type="match status" value="1"/>
</dbReference>
<feature type="transmembrane region" description="Helical" evidence="1">
    <location>
        <begin position="96"/>
        <end position="117"/>
    </location>
</feature>
<dbReference type="Pfam" id="PF01569">
    <property type="entry name" value="PAP2"/>
    <property type="match status" value="1"/>
</dbReference>
<dbReference type="EMBL" id="QVTD01000003">
    <property type="protein sequence ID" value="RFU65397.1"/>
    <property type="molecule type" value="Genomic_DNA"/>
</dbReference>
<gene>
    <name evidence="3" type="ORF">D0466_05765</name>
</gene>
<dbReference type="SUPFAM" id="SSF48317">
    <property type="entry name" value="Acid phosphatase/Vanadium-dependent haloperoxidase"/>
    <property type="match status" value="1"/>
</dbReference>
<evidence type="ECO:0000259" key="2">
    <source>
        <dbReference type="SMART" id="SM00014"/>
    </source>
</evidence>
<dbReference type="AlphaFoldDB" id="A0A372LGI0"/>
<keyword evidence="1" id="KW-0472">Membrane</keyword>
<keyword evidence="1" id="KW-1133">Transmembrane helix</keyword>
<feature type="transmembrane region" description="Helical" evidence="1">
    <location>
        <begin position="162"/>
        <end position="187"/>
    </location>
</feature>
<protein>
    <submittedName>
        <fullName evidence="3">PAP2 family protein</fullName>
    </submittedName>
</protein>
<dbReference type="InterPro" id="IPR036938">
    <property type="entry name" value="PAP2/HPO_sf"/>
</dbReference>
<dbReference type="Gene3D" id="1.20.144.10">
    <property type="entry name" value="Phosphatidic acid phosphatase type 2/haloperoxidase"/>
    <property type="match status" value="2"/>
</dbReference>
<reference evidence="3 4" key="1">
    <citation type="submission" date="2018-08" db="EMBL/GenBank/DDBJ databases">
        <title>Bacillus chawlae sp. nov., Bacillus glennii sp. nov., and Bacillus saganii sp. nov. Isolated from the Vehicle Assembly Building at Kennedy Space Center where the Viking Spacecraft were Assembled.</title>
        <authorList>
            <person name="Seuylemezian A."/>
            <person name="Vaishampayan P."/>
        </authorList>
    </citation>
    <scope>NUCLEOTIDE SEQUENCE [LARGE SCALE GENOMIC DNA]</scope>
    <source>
        <strain evidence="3 4">V44-8</strain>
    </source>
</reference>
<feature type="transmembrane region" description="Helical" evidence="1">
    <location>
        <begin position="137"/>
        <end position="155"/>
    </location>
</feature>
<organism evidence="3 4">
    <name type="scientific">Peribacillus glennii</name>
    <dbReference type="NCBI Taxonomy" id="2303991"/>
    <lineage>
        <taxon>Bacteria</taxon>
        <taxon>Bacillati</taxon>
        <taxon>Bacillota</taxon>
        <taxon>Bacilli</taxon>
        <taxon>Bacillales</taxon>
        <taxon>Bacillaceae</taxon>
        <taxon>Peribacillus</taxon>
    </lineage>
</organism>
<feature type="transmembrane region" description="Helical" evidence="1">
    <location>
        <begin position="66"/>
        <end position="89"/>
    </location>
</feature>
<dbReference type="CDD" id="cd03392">
    <property type="entry name" value="PAP2_like_2"/>
    <property type="match status" value="1"/>
</dbReference>
<feature type="domain" description="Phosphatidic acid phosphatase type 2/haloperoxidase" evidence="2">
    <location>
        <begin position="96"/>
        <end position="208"/>
    </location>
</feature>
<dbReference type="InterPro" id="IPR000326">
    <property type="entry name" value="PAP2/HPO"/>
</dbReference>
<dbReference type="SMART" id="SM00014">
    <property type="entry name" value="acidPPc"/>
    <property type="match status" value="1"/>
</dbReference>
<evidence type="ECO:0000256" key="1">
    <source>
        <dbReference type="SAM" id="Phobius"/>
    </source>
</evidence>
<sequence length="233" mass="26165">MVGVVFLKNKTIGYFLFIAILFISYIVVFLGIVEELRENELVRFDSAIIQFVQGLVSDRLTSAMKVITYFGSKTWLTFATLGISILLVLMHKKRFAVFLLFSSTAGGLFNMLLKWIFKRERPDIYPIIVEHGFSFPSGHSMGSFIFYGALAIILVKISTPVYLDWLFGGFCALIIFLIGLSRIYLGVHYPSDVIAGFAAGGAWLTICGLLFRYGEYLLKKAKESQGIKGSYNK</sequence>
<name>A0A372LGI0_9BACI</name>
<feature type="transmembrane region" description="Helical" evidence="1">
    <location>
        <begin position="12"/>
        <end position="33"/>
    </location>
</feature>
<dbReference type="PANTHER" id="PTHR14969">
    <property type="entry name" value="SPHINGOSINE-1-PHOSPHATE PHOSPHOHYDROLASE"/>
    <property type="match status" value="1"/>
</dbReference>
<evidence type="ECO:0000313" key="3">
    <source>
        <dbReference type="EMBL" id="RFU65397.1"/>
    </source>
</evidence>
<feature type="transmembrane region" description="Helical" evidence="1">
    <location>
        <begin position="193"/>
        <end position="213"/>
    </location>
</feature>
<dbReference type="Proteomes" id="UP000262939">
    <property type="component" value="Unassembled WGS sequence"/>
</dbReference>
<keyword evidence="4" id="KW-1185">Reference proteome</keyword>